<feature type="region of interest" description="Disordered" evidence="1">
    <location>
        <begin position="99"/>
        <end position="142"/>
    </location>
</feature>
<dbReference type="EMBL" id="MOOE01000011">
    <property type="protein sequence ID" value="KAK1520644.1"/>
    <property type="molecule type" value="Genomic_DNA"/>
</dbReference>
<dbReference type="Proteomes" id="UP001240678">
    <property type="component" value="Unassembled WGS sequence"/>
</dbReference>
<keyword evidence="3" id="KW-1185">Reference proteome</keyword>
<evidence type="ECO:0000313" key="3">
    <source>
        <dbReference type="Proteomes" id="UP001240678"/>
    </source>
</evidence>
<protein>
    <submittedName>
        <fullName evidence="2">Uncharacterized protein</fullName>
    </submittedName>
</protein>
<feature type="region of interest" description="Disordered" evidence="1">
    <location>
        <begin position="1"/>
        <end position="66"/>
    </location>
</feature>
<comment type="caution">
    <text evidence="2">The sequence shown here is derived from an EMBL/GenBank/DDBJ whole genome shotgun (WGS) entry which is preliminary data.</text>
</comment>
<sequence length="142" mass="15464">IVASLLDSNDDKKAEPQAQPGKTRILDGNHPPGPLHYSLTAPPSKSPPTLSHRQVTTPLHLTSPKQRPSISTWFTLHFTTYTRPRYCLCDHGYQSCQIADPSVPREPPGLVSPRSAPPAATPETNTPLLLRRSAPSSPFLSV</sequence>
<dbReference type="RefSeq" id="XP_060310719.1">
    <property type="nucleotide sequence ID" value="XM_060458917.1"/>
</dbReference>
<name>A0AAI9YS22_9PEZI</name>
<proteinExistence type="predicted"/>
<feature type="compositionally biased region" description="Polar residues" evidence="1">
    <location>
        <begin position="41"/>
        <end position="66"/>
    </location>
</feature>
<feature type="compositionally biased region" description="Low complexity" evidence="1">
    <location>
        <begin position="121"/>
        <end position="130"/>
    </location>
</feature>
<dbReference type="AlphaFoldDB" id="A0AAI9YS22"/>
<reference evidence="2 3" key="1">
    <citation type="submission" date="2016-10" db="EMBL/GenBank/DDBJ databases">
        <title>The genome sequence of Colletotrichum fioriniae PJ7.</title>
        <authorList>
            <person name="Baroncelli R."/>
        </authorList>
    </citation>
    <scope>NUCLEOTIDE SEQUENCE [LARGE SCALE GENOMIC DNA]</scope>
    <source>
        <strain evidence="2 3">IMI 309622</strain>
    </source>
</reference>
<evidence type="ECO:0000313" key="2">
    <source>
        <dbReference type="EMBL" id="KAK1520644.1"/>
    </source>
</evidence>
<feature type="non-terminal residue" evidence="2">
    <location>
        <position position="1"/>
    </location>
</feature>
<evidence type="ECO:0000256" key="1">
    <source>
        <dbReference type="SAM" id="MobiDB-lite"/>
    </source>
</evidence>
<dbReference type="GeneID" id="85342464"/>
<organism evidence="2 3">
    <name type="scientific">Colletotrichum costaricense</name>
    <dbReference type="NCBI Taxonomy" id="1209916"/>
    <lineage>
        <taxon>Eukaryota</taxon>
        <taxon>Fungi</taxon>
        <taxon>Dikarya</taxon>
        <taxon>Ascomycota</taxon>
        <taxon>Pezizomycotina</taxon>
        <taxon>Sordariomycetes</taxon>
        <taxon>Hypocreomycetidae</taxon>
        <taxon>Glomerellales</taxon>
        <taxon>Glomerellaceae</taxon>
        <taxon>Colletotrichum</taxon>
        <taxon>Colletotrichum acutatum species complex</taxon>
    </lineage>
</organism>
<gene>
    <name evidence="2" type="ORF">CCOS01_10763</name>
</gene>
<accession>A0AAI9YS22</accession>